<dbReference type="InterPro" id="IPR041667">
    <property type="entry name" value="Cupin_8"/>
</dbReference>
<keyword evidence="2" id="KW-0489">Methyltransferase</keyword>
<dbReference type="EMBL" id="HF936526">
    <property type="protein sequence ID" value="CCX34409.1"/>
    <property type="molecule type" value="Genomic_DNA"/>
</dbReference>
<keyword evidence="2" id="KW-0808">Transferase</keyword>
<dbReference type="PANTHER" id="PTHR12461">
    <property type="entry name" value="HYPOXIA-INDUCIBLE FACTOR 1 ALPHA INHIBITOR-RELATED"/>
    <property type="match status" value="1"/>
</dbReference>
<dbReference type="Proteomes" id="UP000018144">
    <property type="component" value="Unassembled WGS sequence"/>
</dbReference>
<dbReference type="SUPFAM" id="SSF51197">
    <property type="entry name" value="Clavaminate synthase-like"/>
    <property type="match status" value="1"/>
</dbReference>
<gene>
    <name evidence="2" type="ORF">PCON_03621</name>
</gene>
<dbReference type="GO" id="GO:0032259">
    <property type="term" value="P:methylation"/>
    <property type="evidence" value="ECO:0007669"/>
    <property type="project" value="UniProtKB-KW"/>
</dbReference>
<dbReference type="AlphaFoldDB" id="U4LS58"/>
<feature type="domain" description="JmjC" evidence="1">
    <location>
        <begin position="100"/>
        <end position="253"/>
    </location>
</feature>
<name>U4LS58_PYROM</name>
<dbReference type="STRING" id="1076935.U4LS58"/>
<sequence length="253" mass="27648">MLSLPILRPATIATFTPFLAAAKPCFLPRGSLTVPALTTWFTPSTPDSTGGLDVSFFEKTLTPEQLSSLVTIESSTATSFSRSQLPFALFLQYLSAGSPPPGLPHLYLAQSPLLENFPQLKASLPTPELVQAGRGDIYATNLWLGYSRGLVTPIHRDPNGNLFLQMRGRKVVRLWGPEVWTEGEMGGRLLREDGMVAKREIGWGPGSENSGIERGGHEVEVKEGEGLFIPTGWWHTVKGVGEGLSASVNWWFR</sequence>
<evidence type="ECO:0000259" key="1">
    <source>
        <dbReference type="PROSITE" id="PS51184"/>
    </source>
</evidence>
<dbReference type="Pfam" id="PF13621">
    <property type="entry name" value="Cupin_8"/>
    <property type="match status" value="2"/>
</dbReference>
<evidence type="ECO:0000313" key="3">
    <source>
        <dbReference type="Proteomes" id="UP000018144"/>
    </source>
</evidence>
<protein>
    <submittedName>
        <fullName evidence="2">Similar to Lysine-specific demethylase 8 acc. no. Q8N371</fullName>
    </submittedName>
</protein>
<dbReference type="PROSITE" id="PS51184">
    <property type="entry name" value="JMJC"/>
    <property type="match status" value="1"/>
</dbReference>
<organism evidence="2 3">
    <name type="scientific">Pyronema omphalodes (strain CBS 100304)</name>
    <name type="common">Pyronema confluens</name>
    <dbReference type="NCBI Taxonomy" id="1076935"/>
    <lineage>
        <taxon>Eukaryota</taxon>
        <taxon>Fungi</taxon>
        <taxon>Dikarya</taxon>
        <taxon>Ascomycota</taxon>
        <taxon>Pezizomycotina</taxon>
        <taxon>Pezizomycetes</taxon>
        <taxon>Pezizales</taxon>
        <taxon>Pyronemataceae</taxon>
        <taxon>Pyronema</taxon>
    </lineage>
</organism>
<dbReference type="Gene3D" id="2.60.120.650">
    <property type="entry name" value="Cupin"/>
    <property type="match status" value="1"/>
</dbReference>
<accession>U4LS58</accession>
<dbReference type="InterPro" id="IPR003347">
    <property type="entry name" value="JmjC_dom"/>
</dbReference>
<dbReference type="OrthoDB" id="263283at2759"/>
<dbReference type="eggNOG" id="KOG2132">
    <property type="taxonomic scope" value="Eukaryota"/>
</dbReference>
<keyword evidence="3" id="KW-1185">Reference proteome</keyword>
<evidence type="ECO:0000313" key="2">
    <source>
        <dbReference type="EMBL" id="CCX34409.1"/>
    </source>
</evidence>
<proteinExistence type="predicted"/>
<reference evidence="2 3" key="1">
    <citation type="journal article" date="2013" name="PLoS Genet.">
        <title>The genome and development-dependent transcriptomes of Pyronema confluens: a window into fungal evolution.</title>
        <authorList>
            <person name="Traeger S."/>
            <person name="Altegoer F."/>
            <person name="Freitag M."/>
            <person name="Gabaldon T."/>
            <person name="Kempken F."/>
            <person name="Kumar A."/>
            <person name="Marcet-Houben M."/>
            <person name="Poggeler S."/>
            <person name="Stajich J.E."/>
            <person name="Nowrousian M."/>
        </authorList>
    </citation>
    <scope>NUCLEOTIDE SEQUENCE [LARGE SCALE GENOMIC DNA]</scope>
    <source>
        <strain evidence="3">CBS 100304</strain>
        <tissue evidence="2">Vegetative mycelium</tissue>
    </source>
</reference>
<dbReference type="PANTHER" id="PTHR12461:SF105">
    <property type="entry name" value="HYPOXIA-INDUCIBLE FACTOR 1-ALPHA INHIBITOR"/>
    <property type="match status" value="1"/>
</dbReference>
<dbReference type="OMA" id="IFEPPRC"/>
<dbReference type="GO" id="GO:0008168">
    <property type="term" value="F:methyltransferase activity"/>
    <property type="evidence" value="ECO:0007669"/>
    <property type="project" value="UniProtKB-KW"/>
</dbReference>